<accession>Q0CL33</accession>
<dbReference type="SUPFAM" id="SSF51197">
    <property type="entry name" value="Clavaminate synthase-like"/>
    <property type="match status" value="1"/>
</dbReference>
<evidence type="ECO:0000313" key="2">
    <source>
        <dbReference type="EMBL" id="EAU34670.1"/>
    </source>
</evidence>
<dbReference type="RefSeq" id="XP_001214779.1">
    <property type="nucleotide sequence ID" value="XM_001214779.1"/>
</dbReference>
<feature type="domain" description="JmjC" evidence="1">
    <location>
        <begin position="163"/>
        <end position="332"/>
    </location>
</feature>
<reference evidence="3" key="1">
    <citation type="submission" date="2005-09" db="EMBL/GenBank/DDBJ databases">
        <title>Annotation of the Aspergillus terreus NIH2624 genome.</title>
        <authorList>
            <person name="Birren B.W."/>
            <person name="Lander E.S."/>
            <person name="Galagan J.E."/>
            <person name="Nusbaum C."/>
            <person name="Devon K."/>
            <person name="Henn M."/>
            <person name="Ma L.-J."/>
            <person name="Jaffe D.B."/>
            <person name="Butler J."/>
            <person name="Alvarez P."/>
            <person name="Gnerre S."/>
            <person name="Grabherr M."/>
            <person name="Kleber M."/>
            <person name="Mauceli E.W."/>
            <person name="Brockman W."/>
            <person name="Rounsley S."/>
            <person name="Young S.K."/>
            <person name="LaButti K."/>
            <person name="Pushparaj V."/>
            <person name="DeCaprio D."/>
            <person name="Crawford M."/>
            <person name="Koehrsen M."/>
            <person name="Engels R."/>
            <person name="Montgomery P."/>
            <person name="Pearson M."/>
            <person name="Howarth C."/>
            <person name="Larson L."/>
            <person name="Luoma S."/>
            <person name="White J."/>
            <person name="Alvarado L."/>
            <person name="Kodira C.D."/>
            <person name="Zeng Q."/>
            <person name="Oleary S."/>
            <person name="Yandava C."/>
            <person name="Denning D.W."/>
            <person name="Nierman W.C."/>
            <person name="Milne T."/>
            <person name="Madden K."/>
        </authorList>
    </citation>
    <scope>NUCLEOTIDE SEQUENCE [LARGE SCALE GENOMIC DNA]</scope>
    <source>
        <strain evidence="3">NIH 2624 / FGSC A1156</strain>
    </source>
</reference>
<sequence>MKLQQCYLYSSLRWLPRRSSLFAHTSFYTLHRALFTTKPTSSQASFQPTPLNTLEDASVNYFRETSFVPEQPAVFPRQHFRHNLPAFERWFRPPSASTAAQLNTEYLAQHGANAFVPLELTQSQPAAPTTDSPTQPDNLTFRQFHAPLSLFLEWMRTAETQPQSARLYLAQCQLTDLPPALRDDFPTPDIVRLAGKGDVYDTNVWIGCPPTYTPLHRDPNPNLFVQLAGQKVVRLLPPSDGQTLFATVRRQLGQSGGREAAAFRGEEMMQGRERELLEQAVWGDGPADSGPRYQGYEARLEAGDGMFIPKGWWHSIKGVGDGVTASVNWWFR</sequence>
<dbReference type="OMA" id="WIGHPPT"/>
<dbReference type="Pfam" id="PF13621">
    <property type="entry name" value="Cupin_8"/>
    <property type="match status" value="1"/>
</dbReference>
<dbReference type="PANTHER" id="PTHR12461">
    <property type="entry name" value="HYPOXIA-INDUCIBLE FACTOR 1 ALPHA INHIBITOR-RELATED"/>
    <property type="match status" value="1"/>
</dbReference>
<gene>
    <name evidence="2" type="ORF">ATEG_05601</name>
</gene>
<dbReference type="PANTHER" id="PTHR12461:SF105">
    <property type="entry name" value="HYPOXIA-INDUCIBLE FACTOR 1-ALPHA INHIBITOR"/>
    <property type="match status" value="1"/>
</dbReference>
<organism evidence="2 3">
    <name type="scientific">Aspergillus terreus (strain NIH 2624 / FGSC A1156)</name>
    <dbReference type="NCBI Taxonomy" id="341663"/>
    <lineage>
        <taxon>Eukaryota</taxon>
        <taxon>Fungi</taxon>
        <taxon>Dikarya</taxon>
        <taxon>Ascomycota</taxon>
        <taxon>Pezizomycotina</taxon>
        <taxon>Eurotiomycetes</taxon>
        <taxon>Eurotiomycetidae</taxon>
        <taxon>Eurotiales</taxon>
        <taxon>Aspergillaceae</taxon>
        <taxon>Aspergillus</taxon>
        <taxon>Aspergillus subgen. Circumdati</taxon>
    </lineage>
</organism>
<dbReference type="Gene3D" id="2.60.120.650">
    <property type="entry name" value="Cupin"/>
    <property type="match status" value="1"/>
</dbReference>
<dbReference type="VEuPathDB" id="FungiDB:ATEG_05601"/>
<dbReference type="SMART" id="SM00558">
    <property type="entry name" value="JmjC"/>
    <property type="match status" value="1"/>
</dbReference>
<evidence type="ECO:0000313" key="3">
    <source>
        <dbReference type="Proteomes" id="UP000007963"/>
    </source>
</evidence>
<dbReference type="STRING" id="341663.Q0CL33"/>
<proteinExistence type="predicted"/>
<dbReference type="HOGENOM" id="CLU_054409_0_0_1"/>
<dbReference type="PROSITE" id="PS51184">
    <property type="entry name" value="JMJC"/>
    <property type="match status" value="1"/>
</dbReference>
<dbReference type="Proteomes" id="UP000007963">
    <property type="component" value="Unassembled WGS sequence"/>
</dbReference>
<protein>
    <recommendedName>
        <fullName evidence="1">JmjC domain-containing protein</fullName>
    </recommendedName>
</protein>
<dbReference type="GeneID" id="4320781"/>
<dbReference type="InterPro" id="IPR041667">
    <property type="entry name" value="Cupin_8"/>
</dbReference>
<dbReference type="InterPro" id="IPR003347">
    <property type="entry name" value="JmjC_dom"/>
</dbReference>
<evidence type="ECO:0000259" key="1">
    <source>
        <dbReference type="PROSITE" id="PS51184"/>
    </source>
</evidence>
<dbReference type="EMBL" id="CH476600">
    <property type="protein sequence ID" value="EAU34670.1"/>
    <property type="molecule type" value="Genomic_DNA"/>
</dbReference>
<dbReference type="OrthoDB" id="263283at2759"/>
<name>Q0CL33_ASPTN</name>
<dbReference type="eggNOG" id="KOG2132">
    <property type="taxonomic scope" value="Eukaryota"/>
</dbReference>
<dbReference type="AlphaFoldDB" id="Q0CL33"/>